<reference evidence="2 3" key="1">
    <citation type="submission" date="2016-10" db="EMBL/GenBank/DDBJ databases">
        <authorList>
            <person name="de Groot N.N."/>
        </authorList>
    </citation>
    <scope>NUCLEOTIDE SEQUENCE [LARGE SCALE GENOMIC DNA]</scope>
    <source>
        <strain evidence="2 3">DSM 17925</strain>
    </source>
</reference>
<feature type="coiled-coil region" evidence="1">
    <location>
        <begin position="94"/>
        <end position="121"/>
    </location>
</feature>
<gene>
    <name evidence="2" type="ORF">SAMN04488515_2430</name>
</gene>
<dbReference type="PROSITE" id="PS51257">
    <property type="entry name" value="PROKAR_LIPOPROTEIN"/>
    <property type="match status" value="1"/>
</dbReference>
<keyword evidence="1" id="KW-0175">Coiled coil</keyword>
<dbReference type="EMBL" id="FOIZ01000002">
    <property type="protein sequence ID" value="SEW38097.1"/>
    <property type="molecule type" value="Genomic_DNA"/>
</dbReference>
<proteinExistence type="predicted"/>
<dbReference type="Proteomes" id="UP000199167">
    <property type="component" value="Unassembled WGS sequence"/>
</dbReference>
<name>A0A1I0RB96_9RHOB</name>
<evidence type="ECO:0000313" key="3">
    <source>
        <dbReference type="Proteomes" id="UP000199167"/>
    </source>
</evidence>
<accession>A0A1I0RB96</accession>
<sequence length="129" mass="14577">MRHALFALPLLALAACETPQQSCINDVARELRTVNALIAQTRGNIDRGFALETRQETREVRSTCRGRTESGEAVRVRCEEIRVRDVNVPVTIDLDAERTKLRQLESRRANLQTQTQQSIAQCQALYPEA</sequence>
<keyword evidence="3" id="KW-1185">Reference proteome</keyword>
<organism evidence="2 3">
    <name type="scientific">Cognatiyoonia koreensis</name>
    <dbReference type="NCBI Taxonomy" id="364200"/>
    <lineage>
        <taxon>Bacteria</taxon>
        <taxon>Pseudomonadati</taxon>
        <taxon>Pseudomonadota</taxon>
        <taxon>Alphaproteobacteria</taxon>
        <taxon>Rhodobacterales</taxon>
        <taxon>Paracoccaceae</taxon>
        <taxon>Cognatiyoonia</taxon>
    </lineage>
</organism>
<dbReference type="AlphaFoldDB" id="A0A1I0RB96"/>
<evidence type="ECO:0000256" key="1">
    <source>
        <dbReference type="SAM" id="Coils"/>
    </source>
</evidence>
<protein>
    <submittedName>
        <fullName evidence="2">Uncharacterized protein</fullName>
    </submittedName>
</protein>
<evidence type="ECO:0000313" key="2">
    <source>
        <dbReference type="EMBL" id="SEW38097.1"/>
    </source>
</evidence>
<dbReference type="STRING" id="364200.SAMN04488515_2430"/>